<dbReference type="Proteomes" id="UP001233999">
    <property type="component" value="Unassembled WGS sequence"/>
</dbReference>
<reference evidence="7" key="1">
    <citation type="journal article" date="2023" name="IScience">
        <title>Live-bearing cockroach genome reveals convergent evolutionary mechanisms linked to viviparity in insects and beyond.</title>
        <authorList>
            <person name="Fouks B."/>
            <person name="Harrison M.C."/>
            <person name="Mikhailova A.A."/>
            <person name="Marchal E."/>
            <person name="English S."/>
            <person name="Carruthers M."/>
            <person name="Jennings E.C."/>
            <person name="Chiamaka E.L."/>
            <person name="Frigard R.A."/>
            <person name="Pippel M."/>
            <person name="Attardo G.M."/>
            <person name="Benoit J.B."/>
            <person name="Bornberg-Bauer E."/>
            <person name="Tobe S.S."/>
        </authorList>
    </citation>
    <scope>NUCLEOTIDE SEQUENCE</scope>
    <source>
        <strain evidence="7">Stay&amp;Tobe</strain>
    </source>
</reference>
<evidence type="ECO:0008006" key="9">
    <source>
        <dbReference type="Google" id="ProtNLM"/>
    </source>
</evidence>
<evidence type="ECO:0000256" key="4">
    <source>
        <dbReference type="ARBA" id="ARBA00022989"/>
    </source>
</evidence>
<dbReference type="PANTHER" id="PTHR19282">
    <property type="entry name" value="TETRASPANIN"/>
    <property type="match status" value="1"/>
</dbReference>
<dbReference type="InterPro" id="IPR018503">
    <property type="entry name" value="Tetraspanin_CS"/>
</dbReference>
<comment type="subcellular location">
    <subcellularLocation>
        <location evidence="1">Membrane</location>
        <topology evidence="1">Multi-pass membrane protein</topology>
    </subcellularLocation>
</comment>
<dbReference type="EMBL" id="JASPKZ010001238">
    <property type="protein sequence ID" value="KAJ9598193.1"/>
    <property type="molecule type" value="Genomic_DNA"/>
</dbReference>
<organism evidence="7 8">
    <name type="scientific">Diploptera punctata</name>
    <name type="common">Pacific beetle cockroach</name>
    <dbReference type="NCBI Taxonomy" id="6984"/>
    <lineage>
        <taxon>Eukaryota</taxon>
        <taxon>Metazoa</taxon>
        <taxon>Ecdysozoa</taxon>
        <taxon>Arthropoda</taxon>
        <taxon>Hexapoda</taxon>
        <taxon>Insecta</taxon>
        <taxon>Pterygota</taxon>
        <taxon>Neoptera</taxon>
        <taxon>Polyneoptera</taxon>
        <taxon>Dictyoptera</taxon>
        <taxon>Blattodea</taxon>
        <taxon>Blaberoidea</taxon>
        <taxon>Blaberidae</taxon>
        <taxon>Diplopterinae</taxon>
        <taxon>Diploptera</taxon>
    </lineage>
</organism>
<feature type="transmembrane region" description="Helical" evidence="6">
    <location>
        <begin position="55"/>
        <end position="80"/>
    </location>
</feature>
<evidence type="ECO:0000256" key="3">
    <source>
        <dbReference type="ARBA" id="ARBA00022692"/>
    </source>
</evidence>
<dbReference type="AlphaFoldDB" id="A0AAD8AI49"/>
<feature type="transmembrane region" description="Helical" evidence="6">
    <location>
        <begin position="21"/>
        <end position="43"/>
    </location>
</feature>
<keyword evidence="4 6" id="KW-1133">Transmembrane helix</keyword>
<name>A0AAD8AI49_DIPPU</name>
<evidence type="ECO:0000256" key="2">
    <source>
        <dbReference type="ARBA" id="ARBA00006840"/>
    </source>
</evidence>
<evidence type="ECO:0000256" key="6">
    <source>
        <dbReference type="SAM" id="Phobius"/>
    </source>
</evidence>
<evidence type="ECO:0000313" key="7">
    <source>
        <dbReference type="EMBL" id="KAJ9598193.1"/>
    </source>
</evidence>
<protein>
    <recommendedName>
        <fullName evidence="9">CD63 antigen</fullName>
    </recommendedName>
</protein>
<keyword evidence="8" id="KW-1185">Reference proteome</keyword>
<dbReference type="GO" id="GO:0005886">
    <property type="term" value="C:plasma membrane"/>
    <property type="evidence" value="ECO:0007669"/>
    <property type="project" value="TreeGrafter"/>
</dbReference>
<keyword evidence="5 6" id="KW-0472">Membrane</keyword>
<comment type="similarity">
    <text evidence="2">Belongs to the tetraspanin (TM4SF) family.</text>
</comment>
<evidence type="ECO:0000313" key="8">
    <source>
        <dbReference type="Proteomes" id="UP001233999"/>
    </source>
</evidence>
<dbReference type="Pfam" id="PF00335">
    <property type="entry name" value="Tetraspanin"/>
    <property type="match status" value="1"/>
</dbReference>
<evidence type="ECO:0000256" key="5">
    <source>
        <dbReference type="ARBA" id="ARBA00023136"/>
    </source>
</evidence>
<dbReference type="InterPro" id="IPR018499">
    <property type="entry name" value="Tetraspanin/Peripherin"/>
</dbReference>
<gene>
    <name evidence="7" type="ORF">L9F63_011131</name>
</gene>
<sequence length="89" mass="9747">MNSSNDLNAGMRCIKYLLFTFNLLFVITGVLIIGVGTTIKAIYSNFDSILDERFYSPATLLIIIGCIVFIVAFFGCCGAVKESTCMVMV</sequence>
<reference evidence="7" key="2">
    <citation type="submission" date="2023-05" db="EMBL/GenBank/DDBJ databases">
        <authorList>
            <person name="Fouks B."/>
        </authorList>
    </citation>
    <scope>NUCLEOTIDE SEQUENCE</scope>
    <source>
        <strain evidence="7">Stay&amp;Tobe</strain>
        <tissue evidence="7">Testes</tissue>
    </source>
</reference>
<dbReference type="PRINTS" id="PR00259">
    <property type="entry name" value="TMFOUR"/>
</dbReference>
<feature type="non-terminal residue" evidence="7">
    <location>
        <position position="89"/>
    </location>
</feature>
<dbReference type="PANTHER" id="PTHR19282:SF28">
    <property type="entry name" value="TETRASPANIN"/>
    <property type="match status" value="1"/>
</dbReference>
<comment type="caution">
    <text evidence="7">The sequence shown here is derived from an EMBL/GenBank/DDBJ whole genome shotgun (WGS) entry which is preliminary data.</text>
</comment>
<evidence type="ECO:0000256" key="1">
    <source>
        <dbReference type="ARBA" id="ARBA00004141"/>
    </source>
</evidence>
<accession>A0AAD8AI49</accession>
<keyword evidence="3 6" id="KW-0812">Transmembrane</keyword>
<proteinExistence type="inferred from homology"/>
<dbReference type="PROSITE" id="PS00421">
    <property type="entry name" value="TM4_1"/>
    <property type="match status" value="1"/>
</dbReference>